<dbReference type="InterPro" id="IPR041657">
    <property type="entry name" value="HTH_17"/>
</dbReference>
<keyword evidence="4" id="KW-1185">Reference proteome</keyword>
<dbReference type="GO" id="GO:0003677">
    <property type="term" value="F:DNA binding"/>
    <property type="evidence" value="ECO:0007669"/>
    <property type="project" value="InterPro"/>
</dbReference>
<dbReference type="AlphaFoldDB" id="A0A7L9WNA7"/>
<proteinExistence type="predicted"/>
<reference evidence="3 4" key="1">
    <citation type="submission" date="2019-10" db="EMBL/GenBank/DDBJ databases">
        <title>Pseudopuniceibacterium sp. HQ09 islated from Antarctica.</title>
        <authorList>
            <person name="Liao L."/>
            <person name="Su S."/>
            <person name="Chen B."/>
            <person name="Yu Y."/>
        </authorList>
    </citation>
    <scope>NUCLEOTIDE SEQUENCE [LARGE SCALE GENOMIC DNA]</scope>
    <source>
        <strain evidence="3 4">HQ09</strain>
    </source>
</reference>
<protein>
    <recommendedName>
        <fullName evidence="2">Helix-turn-helix domain-containing protein</fullName>
    </recommendedName>
</protein>
<name>A0A7L9WNA7_9RHOB</name>
<dbReference type="NCBIfam" id="TIGR01764">
    <property type="entry name" value="excise"/>
    <property type="match status" value="1"/>
</dbReference>
<evidence type="ECO:0000256" key="1">
    <source>
        <dbReference type="SAM" id="MobiDB-lite"/>
    </source>
</evidence>
<organism evidence="3 4">
    <name type="scientific">Pseudooceanicola spongiae</name>
    <dbReference type="NCBI Taxonomy" id="2613965"/>
    <lineage>
        <taxon>Bacteria</taxon>
        <taxon>Pseudomonadati</taxon>
        <taxon>Pseudomonadota</taxon>
        <taxon>Alphaproteobacteria</taxon>
        <taxon>Rhodobacterales</taxon>
        <taxon>Paracoccaceae</taxon>
        <taxon>Pseudooceanicola</taxon>
    </lineage>
</organism>
<sequence>MNPARPFTPDALADRWQCSSETIRQMCHRGELSFFRTGRMIRITAKAVEEHECQKSVSDDCAVDSASTGQDRTASGSVAVLRHAPERKRRQRP</sequence>
<evidence type="ECO:0000313" key="3">
    <source>
        <dbReference type="EMBL" id="QOL80560.1"/>
    </source>
</evidence>
<accession>A0A7L9WNA7</accession>
<dbReference type="EMBL" id="CP045201">
    <property type="protein sequence ID" value="QOL80560.1"/>
    <property type="molecule type" value="Genomic_DNA"/>
</dbReference>
<dbReference type="InterPro" id="IPR010093">
    <property type="entry name" value="SinI_DNA-bd"/>
</dbReference>
<evidence type="ECO:0000313" key="4">
    <source>
        <dbReference type="Proteomes" id="UP000594118"/>
    </source>
</evidence>
<dbReference type="Pfam" id="PF12728">
    <property type="entry name" value="HTH_17"/>
    <property type="match status" value="1"/>
</dbReference>
<gene>
    <name evidence="3" type="ORF">F3W81_06885</name>
</gene>
<dbReference type="KEGG" id="pshq:F3W81_06885"/>
<feature type="domain" description="Helix-turn-helix" evidence="2">
    <location>
        <begin position="8"/>
        <end position="51"/>
    </location>
</feature>
<evidence type="ECO:0000259" key="2">
    <source>
        <dbReference type="Pfam" id="PF12728"/>
    </source>
</evidence>
<feature type="region of interest" description="Disordered" evidence="1">
    <location>
        <begin position="59"/>
        <end position="93"/>
    </location>
</feature>
<dbReference type="Proteomes" id="UP000594118">
    <property type="component" value="Chromosome"/>
</dbReference>